<dbReference type="InterPro" id="IPR011123">
    <property type="entry name" value="Y_Y_Y"/>
</dbReference>
<dbReference type="SUPFAM" id="SSF50998">
    <property type="entry name" value="Quinoprotein alcohol dehydrogenase-like"/>
    <property type="match status" value="1"/>
</dbReference>
<dbReference type="SUPFAM" id="SSF52172">
    <property type="entry name" value="CheY-like"/>
    <property type="match status" value="1"/>
</dbReference>
<reference evidence="12" key="1">
    <citation type="submission" date="2020-10" db="EMBL/GenBank/DDBJ databases">
        <authorList>
            <person name="Gilroy R."/>
        </authorList>
    </citation>
    <scope>NUCLEOTIDE SEQUENCE</scope>
    <source>
        <strain evidence="12">B3-1481</strain>
    </source>
</reference>
<keyword evidence="5" id="KW-0804">Transcription</keyword>
<dbReference type="EC" id="2.7.13.3" evidence="2"/>
<dbReference type="PRINTS" id="PR00344">
    <property type="entry name" value="BCTRLSENSOR"/>
</dbReference>
<evidence type="ECO:0000259" key="11">
    <source>
        <dbReference type="PROSITE" id="PS50110"/>
    </source>
</evidence>
<dbReference type="InterPro" id="IPR018060">
    <property type="entry name" value="HTH_AraC"/>
</dbReference>
<dbReference type="SUPFAM" id="SSF55874">
    <property type="entry name" value="ATPase domain of HSP90 chaperone/DNA topoisomerase II/histidine kinase"/>
    <property type="match status" value="1"/>
</dbReference>
<protein>
    <recommendedName>
        <fullName evidence="2">histidine kinase</fullName>
        <ecNumber evidence="2">2.7.13.3</ecNumber>
    </recommendedName>
</protein>
<feature type="transmembrane region" description="Helical" evidence="8">
    <location>
        <begin position="754"/>
        <end position="774"/>
    </location>
</feature>
<keyword evidence="8" id="KW-0812">Transmembrane</keyword>
<evidence type="ECO:0000313" key="12">
    <source>
        <dbReference type="EMBL" id="MBO8480635.1"/>
    </source>
</evidence>
<name>A0A9D9NP53_9BACT</name>
<gene>
    <name evidence="12" type="ORF">IAB76_05965</name>
</gene>
<dbReference type="InterPro" id="IPR011006">
    <property type="entry name" value="CheY-like_superfamily"/>
</dbReference>
<dbReference type="Pfam" id="PF00072">
    <property type="entry name" value="Response_reg"/>
    <property type="match status" value="1"/>
</dbReference>
<dbReference type="GO" id="GO:0043565">
    <property type="term" value="F:sequence-specific DNA binding"/>
    <property type="evidence" value="ECO:0007669"/>
    <property type="project" value="InterPro"/>
</dbReference>
<sequence length="1298" mass="146303">MRKAFFLLILFAVGCGRQAISPETESGRQEEFTVSSSISNKKVNCIAQDADGCIWLGTFWGLNKYDSYNFRQYFCYDDEVGLQDNQINSLHRDRDGRLWVATVNGIAINAGGDGFRRIPDSFTDNRSMSGILETESGDIYFTDNYSLNRYDPAKDSILRVLPARDSSMVRTRFFTGPGDEVWGVQGNEIVRFLGGDGEKFSASLRIWPSRVFDTPNGNIWITDGRNLVIFNTRIRAFVDVPGPVATENEIRSGYISWIFPIGDYHLLFIMQNGRFYLYNSRENQLMSGDDPDFPFELPPFTNISAIFRDSDHNIWFGSEDQGYFVARRYRDLFNSEDYRVSFLKDKTVASVAYQEQNDVLIIATLNDGLYLYDRRSATHTHLPDTEASRVLVDGDGTLWTVSKSLRFLSAWEVSRTSLRKKKDFQVRFPLSMAADSEGTIWLGCPYGVVQYLKKGAEQVSTVPGQPYSTYTFTPGMLPLSDGRVLVCSFDRPVKIIDRELHSREYLLDDEQLSNCIRRSVYVPTDVLEDSEGKIWFGTVANGLLCYDPEAAEMKPVPGASCSDIMGILEDQSGNIWVSTMYGIGMLDKKTMSFTNYTEGDGIGGNQFTDRAACALPDGTLVFGGNHGITMFKPEQADSVVSVPVIFEDVKVHNRRIDYDFRSGETLKLNWRQDAFSISFAALNYSFREQAHYYYRMDGCDSDWINAGFSREAYYSNLGPGRYKFRVKVRTQSDSIESEEIVLPIRITAAPWQSAAAYIVYLAAGIAAVWFLMSLRRRKEADMMEKARLEKQKQFYTNVAHEFRSPLTMIAGPLSLLEDSGTLGPEDRRLVRIARRSSSWMTQLVDQFLDLNKLESDTLKLSVRKTDVAALLRDVSEMFSVNAGTKEINFVREGLDEDFEMPVDAGKLTKIVVNMLSNAFKYTPKNGTVRISFDTAADGMAEIRVTDSGPGIPDDLKEKVFERFWSDKDKGGIGIGLYYSRILAGVHHGRIWAEDAPDGTGACFRLQIPYGDDAYAPEEFSSTENEPSPMAGARPETPSPETPPDEDKPKILVVDDEEDVANYLRLILSDSYDVSCCFDADSALRKAKEEMPELILSDVMMPGKDGCELCRELKSNMVLSHIPVILVTAKASVDNQVAGLEAGADAYVTKPFEPKYLHAVIKSQLDKRHSLQEALNTSTSSEAAEHEEALPLQDKAFLSRLYAVMDKSLSNSEVDINRIAEIMKISRTNFYYKVKSLTGETPSTFYRNYKFNKAITLMKEGKYNLTEIAFMTGFSSSSQFSTSFKKHFGVSPKEYRQRF</sequence>
<evidence type="ECO:0000256" key="3">
    <source>
        <dbReference type="ARBA" id="ARBA00022553"/>
    </source>
</evidence>
<proteinExistence type="predicted"/>
<dbReference type="Proteomes" id="UP000823769">
    <property type="component" value="Unassembled WGS sequence"/>
</dbReference>
<dbReference type="InterPro" id="IPR004358">
    <property type="entry name" value="Sig_transdc_His_kin-like_C"/>
</dbReference>
<keyword evidence="8" id="KW-0472">Membrane</keyword>
<dbReference type="Gene3D" id="3.40.50.2300">
    <property type="match status" value="1"/>
</dbReference>
<dbReference type="CDD" id="cd00082">
    <property type="entry name" value="HisKA"/>
    <property type="match status" value="1"/>
</dbReference>
<dbReference type="InterPro" id="IPR013783">
    <property type="entry name" value="Ig-like_fold"/>
</dbReference>
<evidence type="ECO:0000256" key="2">
    <source>
        <dbReference type="ARBA" id="ARBA00012438"/>
    </source>
</evidence>
<dbReference type="GO" id="GO:0003700">
    <property type="term" value="F:DNA-binding transcription factor activity"/>
    <property type="evidence" value="ECO:0007669"/>
    <property type="project" value="InterPro"/>
</dbReference>
<dbReference type="PROSITE" id="PS50109">
    <property type="entry name" value="HIS_KIN"/>
    <property type="match status" value="1"/>
</dbReference>
<dbReference type="CDD" id="cd00075">
    <property type="entry name" value="HATPase"/>
    <property type="match status" value="1"/>
</dbReference>
<dbReference type="SUPFAM" id="SSF63829">
    <property type="entry name" value="Calcium-dependent phosphotriesterase"/>
    <property type="match status" value="1"/>
</dbReference>
<evidence type="ECO:0000256" key="5">
    <source>
        <dbReference type="ARBA" id="ARBA00023163"/>
    </source>
</evidence>
<dbReference type="InterPro" id="IPR015943">
    <property type="entry name" value="WD40/YVTN_repeat-like_dom_sf"/>
</dbReference>
<dbReference type="Pfam" id="PF07494">
    <property type="entry name" value="Reg_prop"/>
    <property type="match status" value="3"/>
</dbReference>
<dbReference type="SMART" id="SM00448">
    <property type="entry name" value="REC"/>
    <property type="match status" value="1"/>
</dbReference>
<feature type="domain" description="HTH araC/xylS-type" evidence="9">
    <location>
        <begin position="1198"/>
        <end position="1297"/>
    </location>
</feature>
<evidence type="ECO:0000259" key="9">
    <source>
        <dbReference type="PROSITE" id="PS01124"/>
    </source>
</evidence>
<dbReference type="EMBL" id="JADILW010000086">
    <property type="protein sequence ID" value="MBO8480635.1"/>
    <property type="molecule type" value="Genomic_DNA"/>
</dbReference>
<evidence type="ECO:0000256" key="6">
    <source>
        <dbReference type="PROSITE-ProRule" id="PRU00169"/>
    </source>
</evidence>
<dbReference type="InterPro" id="IPR036097">
    <property type="entry name" value="HisK_dim/P_sf"/>
</dbReference>
<dbReference type="PROSITE" id="PS50110">
    <property type="entry name" value="RESPONSE_REGULATORY"/>
    <property type="match status" value="1"/>
</dbReference>
<dbReference type="PROSITE" id="PS51257">
    <property type="entry name" value="PROKAR_LIPOPROTEIN"/>
    <property type="match status" value="1"/>
</dbReference>
<keyword evidence="3 6" id="KW-0597">Phosphoprotein</keyword>
<evidence type="ECO:0000256" key="7">
    <source>
        <dbReference type="SAM" id="MobiDB-lite"/>
    </source>
</evidence>
<accession>A0A9D9NP53</accession>
<dbReference type="InterPro" id="IPR005467">
    <property type="entry name" value="His_kinase_dom"/>
</dbReference>
<dbReference type="Pfam" id="PF00512">
    <property type="entry name" value="HisKA"/>
    <property type="match status" value="1"/>
</dbReference>
<dbReference type="Gene3D" id="3.30.565.10">
    <property type="entry name" value="Histidine kinase-like ATPase, C-terminal domain"/>
    <property type="match status" value="1"/>
</dbReference>
<dbReference type="PANTHER" id="PTHR43547">
    <property type="entry name" value="TWO-COMPONENT HISTIDINE KINASE"/>
    <property type="match status" value="1"/>
</dbReference>
<dbReference type="SMART" id="SM00388">
    <property type="entry name" value="HisKA"/>
    <property type="match status" value="1"/>
</dbReference>
<reference evidence="12" key="2">
    <citation type="journal article" date="2021" name="PeerJ">
        <title>Extensive microbial diversity within the chicken gut microbiome revealed by metagenomics and culture.</title>
        <authorList>
            <person name="Gilroy R."/>
            <person name="Ravi A."/>
            <person name="Getino M."/>
            <person name="Pursley I."/>
            <person name="Horton D.L."/>
            <person name="Alikhan N.F."/>
            <person name="Baker D."/>
            <person name="Gharbi K."/>
            <person name="Hall N."/>
            <person name="Watson M."/>
            <person name="Adriaenssens E.M."/>
            <person name="Foster-Nyarko E."/>
            <person name="Jarju S."/>
            <person name="Secka A."/>
            <person name="Antonio M."/>
            <person name="Oren A."/>
            <person name="Chaudhuri R.R."/>
            <person name="La Ragione R."/>
            <person name="Hildebrand F."/>
            <person name="Pallen M.J."/>
        </authorList>
    </citation>
    <scope>NUCLEOTIDE SEQUENCE</scope>
    <source>
        <strain evidence="12">B3-1481</strain>
    </source>
</reference>
<dbReference type="SUPFAM" id="SSF47384">
    <property type="entry name" value="Homodimeric domain of signal transducing histidine kinase"/>
    <property type="match status" value="1"/>
</dbReference>
<evidence type="ECO:0000313" key="13">
    <source>
        <dbReference type="Proteomes" id="UP000823769"/>
    </source>
</evidence>
<dbReference type="InterPro" id="IPR003661">
    <property type="entry name" value="HisK_dim/P_dom"/>
</dbReference>
<dbReference type="PANTHER" id="PTHR43547:SF2">
    <property type="entry name" value="HYBRID SIGNAL TRANSDUCTION HISTIDINE KINASE C"/>
    <property type="match status" value="1"/>
</dbReference>
<dbReference type="Gene3D" id="2.130.10.10">
    <property type="entry name" value="YVTN repeat-like/Quinoprotein amine dehydrogenase"/>
    <property type="match status" value="4"/>
</dbReference>
<dbReference type="Pfam" id="PF02518">
    <property type="entry name" value="HATPase_c"/>
    <property type="match status" value="1"/>
</dbReference>
<comment type="caution">
    <text evidence="12">The sequence shown here is derived from an EMBL/GenBank/DDBJ whole genome shotgun (WGS) entry which is preliminary data.</text>
</comment>
<dbReference type="InterPro" id="IPR001789">
    <property type="entry name" value="Sig_transdc_resp-reg_receiver"/>
</dbReference>
<comment type="catalytic activity">
    <reaction evidence="1">
        <text>ATP + protein L-histidine = ADP + protein N-phospho-L-histidine.</text>
        <dbReference type="EC" id="2.7.13.3"/>
    </reaction>
</comment>
<keyword evidence="4" id="KW-0805">Transcription regulation</keyword>
<keyword evidence="8" id="KW-1133">Transmembrane helix</keyword>
<evidence type="ECO:0000256" key="8">
    <source>
        <dbReference type="SAM" id="Phobius"/>
    </source>
</evidence>
<dbReference type="Pfam" id="PF07495">
    <property type="entry name" value="Y_Y_Y"/>
    <property type="match status" value="1"/>
</dbReference>
<dbReference type="Pfam" id="PF12833">
    <property type="entry name" value="HTH_18"/>
    <property type="match status" value="1"/>
</dbReference>
<feature type="region of interest" description="Disordered" evidence="7">
    <location>
        <begin position="1014"/>
        <end position="1049"/>
    </location>
</feature>
<dbReference type="InterPro" id="IPR009057">
    <property type="entry name" value="Homeodomain-like_sf"/>
</dbReference>
<dbReference type="Gene3D" id="1.10.10.60">
    <property type="entry name" value="Homeodomain-like"/>
    <property type="match status" value="1"/>
</dbReference>
<dbReference type="InterPro" id="IPR011047">
    <property type="entry name" value="Quinoprotein_ADH-like_sf"/>
</dbReference>
<dbReference type="SUPFAM" id="SSF46689">
    <property type="entry name" value="Homeodomain-like"/>
    <property type="match status" value="1"/>
</dbReference>
<feature type="modified residue" description="4-aspartylphosphate" evidence="6">
    <location>
        <position position="1097"/>
    </location>
</feature>
<dbReference type="SMART" id="SM00387">
    <property type="entry name" value="HATPase_c"/>
    <property type="match status" value="1"/>
</dbReference>
<dbReference type="InterPro" id="IPR003594">
    <property type="entry name" value="HATPase_dom"/>
</dbReference>
<dbReference type="InterPro" id="IPR036890">
    <property type="entry name" value="HATPase_C_sf"/>
</dbReference>
<evidence type="ECO:0000256" key="1">
    <source>
        <dbReference type="ARBA" id="ARBA00000085"/>
    </source>
</evidence>
<feature type="domain" description="Response regulatory" evidence="11">
    <location>
        <begin position="1049"/>
        <end position="1164"/>
    </location>
</feature>
<dbReference type="SMART" id="SM00342">
    <property type="entry name" value="HTH_ARAC"/>
    <property type="match status" value="1"/>
</dbReference>
<evidence type="ECO:0000256" key="4">
    <source>
        <dbReference type="ARBA" id="ARBA00023015"/>
    </source>
</evidence>
<dbReference type="PROSITE" id="PS01124">
    <property type="entry name" value="HTH_ARAC_FAMILY_2"/>
    <property type="match status" value="1"/>
</dbReference>
<dbReference type="InterPro" id="IPR011110">
    <property type="entry name" value="Reg_prop"/>
</dbReference>
<dbReference type="Gene3D" id="2.60.40.10">
    <property type="entry name" value="Immunoglobulins"/>
    <property type="match status" value="1"/>
</dbReference>
<evidence type="ECO:0000259" key="10">
    <source>
        <dbReference type="PROSITE" id="PS50109"/>
    </source>
</evidence>
<dbReference type="Gene3D" id="1.10.287.130">
    <property type="match status" value="1"/>
</dbReference>
<dbReference type="GO" id="GO:0000155">
    <property type="term" value="F:phosphorelay sensor kinase activity"/>
    <property type="evidence" value="ECO:0007669"/>
    <property type="project" value="InterPro"/>
</dbReference>
<feature type="domain" description="Histidine kinase" evidence="10">
    <location>
        <begin position="797"/>
        <end position="1011"/>
    </location>
</feature>
<organism evidence="12 13">
    <name type="scientific">Candidatus Cryptobacteroides avistercoris</name>
    <dbReference type="NCBI Taxonomy" id="2840758"/>
    <lineage>
        <taxon>Bacteria</taxon>
        <taxon>Pseudomonadati</taxon>
        <taxon>Bacteroidota</taxon>
        <taxon>Bacteroidia</taxon>
        <taxon>Bacteroidales</taxon>
        <taxon>Candidatus Cryptobacteroides</taxon>
    </lineage>
</organism>
<dbReference type="CDD" id="cd17574">
    <property type="entry name" value="REC_OmpR"/>
    <property type="match status" value="1"/>
</dbReference>